<evidence type="ECO:0000313" key="2">
    <source>
        <dbReference type="Proteomes" id="UP000762676"/>
    </source>
</evidence>
<accession>A0AAV4HDR0</accession>
<protein>
    <submittedName>
        <fullName evidence="1">Uncharacterized protein</fullName>
    </submittedName>
</protein>
<gene>
    <name evidence="1" type="ORF">ElyMa_002717700</name>
</gene>
<dbReference type="EMBL" id="BMAT01005576">
    <property type="protein sequence ID" value="GFR96307.1"/>
    <property type="molecule type" value="Genomic_DNA"/>
</dbReference>
<sequence length="96" mass="10643">MDLVLSLVCPVSGKCDWVWCMQALLTSHCSSTLLIVPSTVSDITLKLKRDVKIQTTNQPTDLQTLQELEKTNSFVYQKGVNIGSRQGEQQKGEEGC</sequence>
<reference evidence="1 2" key="1">
    <citation type="journal article" date="2021" name="Elife">
        <title>Chloroplast acquisition without the gene transfer in kleptoplastic sea slugs, Plakobranchus ocellatus.</title>
        <authorList>
            <person name="Maeda T."/>
            <person name="Takahashi S."/>
            <person name="Yoshida T."/>
            <person name="Shimamura S."/>
            <person name="Takaki Y."/>
            <person name="Nagai Y."/>
            <person name="Toyoda A."/>
            <person name="Suzuki Y."/>
            <person name="Arimoto A."/>
            <person name="Ishii H."/>
            <person name="Satoh N."/>
            <person name="Nishiyama T."/>
            <person name="Hasebe M."/>
            <person name="Maruyama T."/>
            <person name="Minagawa J."/>
            <person name="Obokata J."/>
            <person name="Shigenobu S."/>
        </authorList>
    </citation>
    <scope>NUCLEOTIDE SEQUENCE [LARGE SCALE GENOMIC DNA]</scope>
</reference>
<proteinExistence type="predicted"/>
<organism evidence="1 2">
    <name type="scientific">Elysia marginata</name>
    <dbReference type="NCBI Taxonomy" id="1093978"/>
    <lineage>
        <taxon>Eukaryota</taxon>
        <taxon>Metazoa</taxon>
        <taxon>Spiralia</taxon>
        <taxon>Lophotrochozoa</taxon>
        <taxon>Mollusca</taxon>
        <taxon>Gastropoda</taxon>
        <taxon>Heterobranchia</taxon>
        <taxon>Euthyneura</taxon>
        <taxon>Panpulmonata</taxon>
        <taxon>Sacoglossa</taxon>
        <taxon>Placobranchoidea</taxon>
        <taxon>Plakobranchidae</taxon>
        <taxon>Elysia</taxon>
    </lineage>
</organism>
<name>A0AAV4HDR0_9GAST</name>
<keyword evidence="2" id="KW-1185">Reference proteome</keyword>
<dbReference type="AlphaFoldDB" id="A0AAV4HDR0"/>
<dbReference type="Proteomes" id="UP000762676">
    <property type="component" value="Unassembled WGS sequence"/>
</dbReference>
<evidence type="ECO:0000313" key="1">
    <source>
        <dbReference type="EMBL" id="GFR96307.1"/>
    </source>
</evidence>
<comment type="caution">
    <text evidence="1">The sequence shown here is derived from an EMBL/GenBank/DDBJ whole genome shotgun (WGS) entry which is preliminary data.</text>
</comment>